<reference evidence="1 2" key="1">
    <citation type="journal article" date="2024" name="G3 (Bethesda)">
        <title>Genome assembly of Hibiscus sabdariffa L. provides insights into metabolisms of medicinal natural products.</title>
        <authorList>
            <person name="Kim T."/>
        </authorList>
    </citation>
    <scope>NUCLEOTIDE SEQUENCE [LARGE SCALE GENOMIC DNA]</scope>
    <source>
        <strain evidence="1">TK-2024</strain>
        <tissue evidence="1">Old leaves</tissue>
    </source>
</reference>
<gene>
    <name evidence="1" type="ORF">V6N12_074447</name>
</gene>
<sequence length="68" mass="7775">MAHAYVASKPAVPTLDDQKKKLEAELDRIGKMLEQHRRSQEKPKQQFSTTSLSTLVFSPMKLQVFRSS</sequence>
<evidence type="ECO:0000313" key="1">
    <source>
        <dbReference type="EMBL" id="KAK8507883.1"/>
    </source>
</evidence>
<organism evidence="1 2">
    <name type="scientific">Hibiscus sabdariffa</name>
    <name type="common">roselle</name>
    <dbReference type="NCBI Taxonomy" id="183260"/>
    <lineage>
        <taxon>Eukaryota</taxon>
        <taxon>Viridiplantae</taxon>
        <taxon>Streptophyta</taxon>
        <taxon>Embryophyta</taxon>
        <taxon>Tracheophyta</taxon>
        <taxon>Spermatophyta</taxon>
        <taxon>Magnoliopsida</taxon>
        <taxon>eudicotyledons</taxon>
        <taxon>Gunneridae</taxon>
        <taxon>Pentapetalae</taxon>
        <taxon>rosids</taxon>
        <taxon>malvids</taxon>
        <taxon>Malvales</taxon>
        <taxon>Malvaceae</taxon>
        <taxon>Malvoideae</taxon>
        <taxon>Hibiscus</taxon>
    </lineage>
</organism>
<dbReference type="EMBL" id="JBBPBM010000105">
    <property type="protein sequence ID" value="KAK8507883.1"/>
    <property type="molecule type" value="Genomic_DNA"/>
</dbReference>
<keyword evidence="2" id="KW-1185">Reference proteome</keyword>
<proteinExistence type="predicted"/>
<comment type="caution">
    <text evidence="1">The sequence shown here is derived from an EMBL/GenBank/DDBJ whole genome shotgun (WGS) entry which is preliminary data.</text>
</comment>
<evidence type="ECO:0000313" key="2">
    <source>
        <dbReference type="Proteomes" id="UP001472677"/>
    </source>
</evidence>
<dbReference type="Proteomes" id="UP001472677">
    <property type="component" value="Unassembled WGS sequence"/>
</dbReference>
<protein>
    <submittedName>
        <fullName evidence="1">Uncharacterized protein</fullName>
    </submittedName>
</protein>
<name>A0ABR2BL57_9ROSI</name>
<accession>A0ABR2BL57</accession>